<keyword evidence="4" id="KW-0472">Membrane</keyword>
<reference evidence="6 8" key="1">
    <citation type="submission" date="2015-05" db="EMBL/GenBank/DDBJ databases">
        <title>Genome assembly of Archangium gephyra DSM 2261.</title>
        <authorList>
            <person name="Sharma G."/>
            <person name="Subramanian S."/>
        </authorList>
    </citation>
    <scope>NUCLEOTIDE SEQUENCE [LARGE SCALE GENOMIC DNA]</scope>
    <source>
        <strain evidence="6 8">DSM 2261</strain>
    </source>
</reference>
<dbReference type="PANTHER" id="PTHR32089">
    <property type="entry name" value="METHYL-ACCEPTING CHEMOTAXIS PROTEIN MCPB"/>
    <property type="match status" value="1"/>
</dbReference>
<gene>
    <name evidence="6" type="ORF">AA314_02528</name>
    <name evidence="7" type="ORF">ATI61_112165</name>
</gene>
<dbReference type="Gene3D" id="1.10.287.950">
    <property type="entry name" value="Methyl-accepting chemotaxis protein"/>
    <property type="match status" value="1"/>
</dbReference>
<dbReference type="PANTHER" id="PTHR32089:SF112">
    <property type="entry name" value="LYSOZYME-LIKE PROTEIN-RELATED"/>
    <property type="match status" value="1"/>
</dbReference>
<dbReference type="GO" id="GO:0016020">
    <property type="term" value="C:membrane"/>
    <property type="evidence" value="ECO:0007669"/>
    <property type="project" value="InterPro"/>
</dbReference>
<name>A0AAC8TCE8_9BACT</name>
<evidence type="ECO:0000313" key="8">
    <source>
        <dbReference type="Proteomes" id="UP000035579"/>
    </source>
</evidence>
<evidence type="ECO:0000313" key="6">
    <source>
        <dbReference type="EMBL" id="AKJ00902.1"/>
    </source>
</evidence>
<evidence type="ECO:0000256" key="4">
    <source>
        <dbReference type="SAM" id="Phobius"/>
    </source>
</evidence>
<feature type="transmembrane region" description="Helical" evidence="4">
    <location>
        <begin position="236"/>
        <end position="260"/>
    </location>
</feature>
<evidence type="ECO:0000256" key="1">
    <source>
        <dbReference type="ARBA" id="ARBA00023224"/>
    </source>
</evidence>
<dbReference type="RefSeq" id="WP_053066328.1">
    <property type="nucleotide sequence ID" value="NZ_CP011509.1"/>
</dbReference>
<organism evidence="6 8">
    <name type="scientific">Archangium gephyra</name>
    <dbReference type="NCBI Taxonomy" id="48"/>
    <lineage>
        <taxon>Bacteria</taxon>
        <taxon>Pseudomonadati</taxon>
        <taxon>Myxococcota</taxon>
        <taxon>Myxococcia</taxon>
        <taxon>Myxococcales</taxon>
        <taxon>Cystobacterineae</taxon>
        <taxon>Archangiaceae</taxon>
        <taxon>Archangium</taxon>
    </lineage>
</organism>
<protein>
    <submittedName>
        <fullName evidence="6 7">Methyl-accepting chemotaxis protein</fullName>
    </submittedName>
</protein>
<reference evidence="7 9" key="2">
    <citation type="submission" date="2018-08" db="EMBL/GenBank/DDBJ databases">
        <title>Genomic Encyclopedia of Archaeal and Bacterial Type Strains, Phase II (KMG-II): from individual species to whole genera.</title>
        <authorList>
            <person name="Goeker M."/>
        </authorList>
    </citation>
    <scope>NUCLEOTIDE SEQUENCE [LARGE SCALE GENOMIC DNA]</scope>
    <source>
        <strain evidence="7 9">DSM 2261</strain>
    </source>
</reference>
<evidence type="ECO:0000256" key="3">
    <source>
        <dbReference type="SAM" id="MobiDB-lite"/>
    </source>
</evidence>
<dbReference type="KEGG" id="age:AA314_02528"/>
<dbReference type="Proteomes" id="UP000035579">
    <property type="component" value="Chromosome"/>
</dbReference>
<keyword evidence="4" id="KW-1133">Transmembrane helix</keyword>
<feature type="region of interest" description="Disordered" evidence="3">
    <location>
        <begin position="596"/>
        <end position="621"/>
    </location>
</feature>
<dbReference type="SUPFAM" id="SSF58104">
    <property type="entry name" value="Methyl-accepting chemotaxis protein (MCP) signaling domain"/>
    <property type="match status" value="1"/>
</dbReference>
<evidence type="ECO:0000256" key="2">
    <source>
        <dbReference type="PROSITE-ProRule" id="PRU00284"/>
    </source>
</evidence>
<accession>A0AAC8TCE8</accession>
<sequence>MSNAELKRLVLKFVLEQQLAMLTALGPVAYMITLTLGLPPDQAWFVTWVNFGTLTPVFGVLIPLAIIWFELKNALTPRVDEIPGERLKRILKAPWRIEMGAWLGYGVSCVLWAGWPTVLYGLDPWDVPLTVASFMVLAKVVGIRMALRLERLLRPYALEEFHKYPQARVEDSGFSWPKMRWYLPYCFALFVLATLTVTSIIVYKKTQYGFGELFTNLARLVPATVLTQLRTDVASILGTIVVPVVSVGGFMIFAAAWCAWELARQQSQGTEAVQKSIESIASGRPSLPDWVATDEVGDLSISTASAFERLRTFSSSLSDSASLLGKSAEALNDSHKDQTEALSIQAASLQETQVTAQEIKQTSMVAAQKAEDVLQQAERADQIGRAGEAALEQSLSGMHDIQKQVMDMAQSIRSLDERARQIANITTTVKGLADRSNMLALNAAIEAVRSGEHGKGFSVVAREIRSLADQSIKATYSVQNILQDLSEAIRLTADMTEGGSVKVQGSVQQLQSFGDNIKQLSGIVRDNVSSVRQISAAVTQQNQGIGQIFQAVNDLTQIMDKTMSSLRTSDEAADQMRLVAERVSTFVGEYDWQSRKQRAAGLPPPLPGTGGGEGPSGESVA</sequence>
<dbReference type="GO" id="GO:0007165">
    <property type="term" value="P:signal transduction"/>
    <property type="evidence" value="ECO:0007669"/>
    <property type="project" value="UniProtKB-KW"/>
</dbReference>
<dbReference type="EMBL" id="QUMU01000012">
    <property type="protein sequence ID" value="REG26070.1"/>
    <property type="molecule type" value="Genomic_DNA"/>
</dbReference>
<dbReference type="SMART" id="SM00283">
    <property type="entry name" value="MA"/>
    <property type="match status" value="1"/>
</dbReference>
<keyword evidence="9" id="KW-1185">Reference proteome</keyword>
<feature type="transmembrane region" description="Helical" evidence="4">
    <location>
        <begin position="45"/>
        <end position="69"/>
    </location>
</feature>
<dbReference type="InterPro" id="IPR004089">
    <property type="entry name" value="MCPsignal_dom"/>
</dbReference>
<dbReference type="AlphaFoldDB" id="A0AAC8TCE8"/>
<feature type="domain" description="Methyl-accepting transducer" evidence="5">
    <location>
        <begin position="320"/>
        <end position="556"/>
    </location>
</feature>
<proteinExistence type="predicted"/>
<dbReference type="Proteomes" id="UP000256345">
    <property type="component" value="Unassembled WGS sequence"/>
</dbReference>
<evidence type="ECO:0000313" key="9">
    <source>
        <dbReference type="Proteomes" id="UP000256345"/>
    </source>
</evidence>
<feature type="transmembrane region" description="Helical" evidence="4">
    <location>
        <begin position="182"/>
        <end position="203"/>
    </location>
</feature>
<keyword evidence="1 2" id="KW-0807">Transducer</keyword>
<feature type="transmembrane region" description="Helical" evidence="4">
    <location>
        <begin position="20"/>
        <end position="39"/>
    </location>
</feature>
<dbReference type="PROSITE" id="PS50111">
    <property type="entry name" value="CHEMOTAXIS_TRANSDUC_2"/>
    <property type="match status" value="1"/>
</dbReference>
<feature type="transmembrane region" description="Helical" evidence="4">
    <location>
        <begin position="95"/>
        <end position="115"/>
    </location>
</feature>
<dbReference type="EMBL" id="CP011509">
    <property type="protein sequence ID" value="AKJ00902.1"/>
    <property type="molecule type" value="Genomic_DNA"/>
</dbReference>
<evidence type="ECO:0000259" key="5">
    <source>
        <dbReference type="PROSITE" id="PS50111"/>
    </source>
</evidence>
<evidence type="ECO:0000313" key="7">
    <source>
        <dbReference type="EMBL" id="REG26070.1"/>
    </source>
</evidence>
<dbReference type="Pfam" id="PF00015">
    <property type="entry name" value="MCPsignal"/>
    <property type="match status" value="1"/>
</dbReference>
<keyword evidence="4" id="KW-0812">Transmembrane</keyword>